<gene>
    <name evidence="1" type="ORF">DNFV4_02596</name>
</gene>
<accession>A0AA86MZW9</accession>
<evidence type="ECO:0000313" key="2">
    <source>
        <dbReference type="Proteomes" id="UP001179121"/>
    </source>
</evidence>
<proteinExistence type="predicted"/>
<protein>
    <submittedName>
        <fullName evidence="1">Uncharacterized protein</fullName>
    </submittedName>
</protein>
<dbReference type="EMBL" id="OX365700">
    <property type="protein sequence ID" value="CAI4032168.1"/>
    <property type="molecule type" value="Genomic_DNA"/>
</dbReference>
<sequence length="87" mass="10590">MANDQSRMTLFIPFNPCLRQLLIPHSSFRISYFPFLISHFHSPSADRRHEKYVHLSNVWWMISQMETGILRRQGSWEIDHMLHDRFF</sequence>
<dbReference type="KEGG" id="nti:DNFV4_02596"/>
<keyword evidence="2" id="KW-1185">Reference proteome</keyword>
<reference evidence="1" key="1">
    <citation type="submission" date="2022-10" db="EMBL/GenBank/DDBJ databases">
        <authorList>
            <person name="Koch H."/>
        </authorList>
    </citation>
    <scope>NUCLEOTIDE SEQUENCE</scope>
    <source>
        <strain evidence="1">DNF</strain>
    </source>
</reference>
<dbReference type="RefSeq" id="WP_289268913.1">
    <property type="nucleotide sequence ID" value="NZ_OX365700.1"/>
</dbReference>
<dbReference type="Proteomes" id="UP001179121">
    <property type="component" value="Chromosome"/>
</dbReference>
<evidence type="ECO:0000313" key="1">
    <source>
        <dbReference type="EMBL" id="CAI4032168.1"/>
    </source>
</evidence>
<dbReference type="AlphaFoldDB" id="A0AA86MZW9"/>
<organism evidence="1 2">
    <name type="scientific">Nitrospira tepida</name>
    <dbReference type="NCBI Taxonomy" id="2973512"/>
    <lineage>
        <taxon>Bacteria</taxon>
        <taxon>Pseudomonadati</taxon>
        <taxon>Nitrospirota</taxon>
        <taxon>Nitrospiria</taxon>
        <taxon>Nitrospirales</taxon>
        <taxon>Nitrospiraceae</taxon>
        <taxon>Nitrospira</taxon>
    </lineage>
</organism>
<name>A0AA86MZW9_9BACT</name>